<keyword evidence="5 7" id="KW-1133">Transmembrane helix</keyword>
<dbReference type="AlphaFoldDB" id="A0A3S0VG86"/>
<dbReference type="SUPFAM" id="SSF161098">
    <property type="entry name" value="MetI-like"/>
    <property type="match status" value="1"/>
</dbReference>
<evidence type="ECO:0000256" key="6">
    <source>
        <dbReference type="ARBA" id="ARBA00023136"/>
    </source>
</evidence>
<evidence type="ECO:0000256" key="2">
    <source>
        <dbReference type="ARBA" id="ARBA00022448"/>
    </source>
</evidence>
<protein>
    <submittedName>
        <fullName evidence="9">Carbohydrate ABC transporter permease</fullName>
    </submittedName>
</protein>
<sequence>MNAVLSRRAVGLAVGAFVLLVVVIQLLPFYVALTTSLKPKTDLSSQWSFPLSEPFWGNFVTAVTDGGILRAMGNSVLVASVSTVLVCVIGAFAAYPLARRPTAYNRGILAINVGLMMVPALSILVPLYSMLAQMGALNTYWGVILVMVATSLPISIFLYASFMRSLPISVEEAAMIDGANIFQTLWLVVIPMLKPVTATVGILTGVGVWNEYALSGYILTSPETRTIAPAIASFFSMQSSNLPAAAAASLLAVIPVVIAYLFLQKYFVRGLVGAEK</sequence>
<dbReference type="RefSeq" id="WP_127048042.1">
    <property type="nucleotide sequence ID" value="NZ_RZGZ01000002.1"/>
</dbReference>
<evidence type="ECO:0000256" key="5">
    <source>
        <dbReference type="ARBA" id="ARBA00022989"/>
    </source>
</evidence>
<dbReference type="InterPro" id="IPR000515">
    <property type="entry name" value="MetI-like"/>
</dbReference>
<feature type="transmembrane region" description="Helical" evidence="7">
    <location>
        <begin position="12"/>
        <end position="33"/>
    </location>
</feature>
<dbReference type="PROSITE" id="PS50928">
    <property type="entry name" value="ABC_TM1"/>
    <property type="match status" value="1"/>
</dbReference>
<accession>A0A3S0VG86</accession>
<name>A0A3S0VG86_9MICO</name>
<dbReference type="GO" id="GO:0005886">
    <property type="term" value="C:plasma membrane"/>
    <property type="evidence" value="ECO:0007669"/>
    <property type="project" value="UniProtKB-SubCell"/>
</dbReference>
<dbReference type="PANTHER" id="PTHR43744:SF3">
    <property type="entry name" value="LACTOSE TRANSPORT SYSTEM PERMEASE PROTEIN LACG"/>
    <property type="match status" value="1"/>
</dbReference>
<feature type="transmembrane region" description="Helical" evidence="7">
    <location>
        <begin position="242"/>
        <end position="263"/>
    </location>
</feature>
<evidence type="ECO:0000256" key="7">
    <source>
        <dbReference type="RuleBase" id="RU363032"/>
    </source>
</evidence>
<feature type="transmembrane region" description="Helical" evidence="7">
    <location>
        <begin position="76"/>
        <end position="95"/>
    </location>
</feature>
<dbReference type="EMBL" id="RZGZ01000002">
    <property type="protein sequence ID" value="RUR01005.1"/>
    <property type="molecule type" value="Genomic_DNA"/>
</dbReference>
<feature type="domain" description="ABC transmembrane type-1" evidence="8">
    <location>
        <begin position="72"/>
        <end position="263"/>
    </location>
</feature>
<evidence type="ECO:0000256" key="3">
    <source>
        <dbReference type="ARBA" id="ARBA00022475"/>
    </source>
</evidence>
<dbReference type="Pfam" id="PF00528">
    <property type="entry name" value="BPD_transp_1"/>
    <property type="match status" value="1"/>
</dbReference>
<keyword evidence="6 7" id="KW-0472">Membrane</keyword>
<dbReference type="Gene3D" id="1.10.3720.10">
    <property type="entry name" value="MetI-like"/>
    <property type="match status" value="1"/>
</dbReference>
<dbReference type="Proteomes" id="UP000274909">
    <property type="component" value="Unassembled WGS sequence"/>
</dbReference>
<evidence type="ECO:0000256" key="1">
    <source>
        <dbReference type="ARBA" id="ARBA00004651"/>
    </source>
</evidence>
<dbReference type="GO" id="GO:0055085">
    <property type="term" value="P:transmembrane transport"/>
    <property type="evidence" value="ECO:0007669"/>
    <property type="project" value="InterPro"/>
</dbReference>
<dbReference type="OrthoDB" id="3521657at2"/>
<comment type="similarity">
    <text evidence="7">Belongs to the binding-protein-dependent transport system permease family.</text>
</comment>
<feature type="transmembrane region" description="Helical" evidence="7">
    <location>
        <begin position="140"/>
        <end position="162"/>
    </location>
</feature>
<proteinExistence type="inferred from homology"/>
<keyword evidence="10" id="KW-1185">Reference proteome</keyword>
<keyword evidence="2 7" id="KW-0813">Transport</keyword>
<dbReference type="PANTHER" id="PTHR43744">
    <property type="entry name" value="ABC TRANSPORTER PERMEASE PROTEIN MG189-RELATED-RELATED"/>
    <property type="match status" value="1"/>
</dbReference>
<evidence type="ECO:0000313" key="9">
    <source>
        <dbReference type="EMBL" id="RUR01005.1"/>
    </source>
</evidence>
<keyword evidence="3" id="KW-1003">Cell membrane</keyword>
<feature type="transmembrane region" description="Helical" evidence="7">
    <location>
        <begin position="107"/>
        <end position="128"/>
    </location>
</feature>
<evidence type="ECO:0000313" key="10">
    <source>
        <dbReference type="Proteomes" id="UP000274909"/>
    </source>
</evidence>
<evidence type="ECO:0000256" key="4">
    <source>
        <dbReference type="ARBA" id="ARBA00022692"/>
    </source>
</evidence>
<dbReference type="CDD" id="cd06261">
    <property type="entry name" value="TM_PBP2"/>
    <property type="match status" value="1"/>
</dbReference>
<gene>
    <name evidence="9" type="ORF">ELQ94_05575</name>
</gene>
<dbReference type="InterPro" id="IPR035906">
    <property type="entry name" value="MetI-like_sf"/>
</dbReference>
<evidence type="ECO:0000259" key="8">
    <source>
        <dbReference type="PROSITE" id="PS50928"/>
    </source>
</evidence>
<keyword evidence="4 7" id="KW-0812">Transmembrane</keyword>
<comment type="caution">
    <text evidence="9">The sequence shown here is derived from an EMBL/GenBank/DDBJ whole genome shotgun (WGS) entry which is preliminary data.</text>
</comment>
<organism evidence="9 10">
    <name type="scientific">Labedella endophytica</name>
    <dbReference type="NCBI Taxonomy" id="1523160"/>
    <lineage>
        <taxon>Bacteria</taxon>
        <taxon>Bacillati</taxon>
        <taxon>Actinomycetota</taxon>
        <taxon>Actinomycetes</taxon>
        <taxon>Micrococcales</taxon>
        <taxon>Microbacteriaceae</taxon>
        <taxon>Labedella</taxon>
    </lineage>
</organism>
<comment type="subcellular location">
    <subcellularLocation>
        <location evidence="1 7">Cell membrane</location>
        <topology evidence="1 7">Multi-pass membrane protein</topology>
    </subcellularLocation>
</comment>
<reference evidence="9 10" key="1">
    <citation type="submission" date="2018-12" db="EMBL/GenBank/DDBJ databases">
        <authorList>
            <person name="Li F."/>
        </authorList>
    </citation>
    <scope>NUCLEOTIDE SEQUENCE [LARGE SCALE GENOMIC DNA]</scope>
    <source>
        <strain evidence="9 10">EGI 6500705</strain>
    </source>
</reference>